<dbReference type="PANTHER" id="PTHR21580">
    <property type="entry name" value="SHIPPO-1-RELATED"/>
    <property type="match status" value="1"/>
</dbReference>
<gene>
    <name evidence="3" type="ORF">HINF_LOCUS55360</name>
    <name evidence="2" type="ORF">HINF_LOCUS63703</name>
</gene>
<dbReference type="InterPro" id="IPR051291">
    <property type="entry name" value="CIMAP"/>
</dbReference>
<protein>
    <submittedName>
        <fullName evidence="2">H-SHIPPO 1</fullName>
    </submittedName>
    <submittedName>
        <fullName evidence="3">H-SHIPPO_1</fullName>
    </submittedName>
</protein>
<reference evidence="2" key="1">
    <citation type="submission" date="2023-06" db="EMBL/GenBank/DDBJ databases">
        <authorList>
            <person name="Kurt Z."/>
        </authorList>
    </citation>
    <scope>NUCLEOTIDE SEQUENCE</scope>
</reference>
<feature type="region of interest" description="Disordered" evidence="1">
    <location>
        <begin position="22"/>
        <end position="56"/>
    </location>
</feature>
<reference evidence="3 4" key="2">
    <citation type="submission" date="2024-07" db="EMBL/GenBank/DDBJ databases">
        <authorList>
            <person name="Akdeniz Z."/>
        </authorList>
    </citation>
    <scope>NUCLEOTIDE SEQUENCE [LARGE SCALE GENOMIC DNA]</scope>
</reference>
<accession>A0AA86RJN5</accession>
<sequence>MDMYAASDSPGPGAYDVHKAFKKTTHEQTGNTLASRHNIKNEAKNNPGPSDYYPSTQYIDKTQTGIKFKGRHNQDAKNLIPGPGNYNPGSLAKRSPAFTLSSRFPAESKELKPGPSDYNITQNNTGPKVTMSYRYSETLNKTQLNNPGVGQYLPEYNAVLKTSPKITMSGRFDQSTTAENNPGPGQYSPNQEYVMNHAPALSLSSRVKKCTFKK</sequence>
<dbReference type="Proteomes" id="UP001642409">
    <property type="component" value="Unassembled WGS sequence"/>
</dbReference>
<evidence type="ECO:0000313" key="3">
    <source>
        <dbReference type="EMBL" id="CAL6071894.1"/>
    </source>
</evidence>
<proteinExistence type="predicted"/>
<dbReference type="EMBL" id="CATOUU010001172">
    <property type="protein sequence ID" value="CAI9976058.1"/>
    <property type="molecule type" value="Genomic_DNA"/>
</dbReference>
<evidence type="ECO:0000256" key="1">
    <source>
        <dbReference type="SAM" id="MobiDB-lite"/>
    </source>
</evidence>
<keyword evidence="4" id="KW-1185">Reference proteome</keyword>
<evidence type="ECO:0000313" key="2">
    <source>
        <dbReference type="EMBL" id="CAI9976058.1"/>
    </source>
</evidence>
<dbReference type="AlphaFoldDB" id="A0AA86RJN5"/>
<dbReference type="PANTHER" id="PTHR21580:SF28">
    <property type="entry name" value="BOREALIN N-TERMINAL DOMAIN-CONTAINING PROTEIN-RELATED"/>
    <property type="match status" value="1"/>
</dbReference>
<feature type="region of interest" description="Disordered" evidence="1">
    <location>
        <begin position="168"/>
        <end position="191"/>
    </location>
</feature>
<dbReference type="InterPro" id="IPR010736">
    <property type="entry name" value="SHIPPO-rpt"/>
</dbReference>
<organism evidence="2">
    <name type="scientific">Hexamita inflata</name>
    <dbReference type="NCBI Taxonomy" id="28002"/>
    <lineage>
        <taxon>Eukaryota</taxon>
        <taxon>Metamonada</taxon>
        <taxon>Diplomonadida</taxon>
        <taxon>Hexamitidae</taxon>
        <taxon>Hexamitinae</taxon>
        <taxon>Hexamita</taxon>
    </lineage>
</organism>
<name>A0AA86RJN5_9EUKA</name>
<dbReference type="EMBL" id="CAXDID020000293">
    <property type="protein sequence ID" value="CAL6071894.1"/>
    <property type="molecule type" value="Genomic_DNA"/>
</dbReference>
<dbReference type="Pfam" id="PF07004">
    <property type="entry name" value="SHIPPO-rpt"/>
    <property type="match status" value="6"/>
</dbReference>
<evidence type="ECO:0000313" key="4">
    <source>
        <dbReference type="Proteomes" id="UP001642409"/>
    </source>
</evidence>
<comment type="caution">
    <text evidence="2">The sequence shown here is derived from an EMBL/GenBank/DDBJ whole genome shotgun (WGS) entry which is preliminary data.</text>
</comment>